<evidence type="ECO:0000256" key="4">
    <source>
        <dbReference type="ARBA" id="ARBA00022840"/>
    </source>
</evidence>
<dbReference type="PANTHER" id="PTHR43335:SF8">
    <property type="entry name" value="ABC TRANSPORTER, ATP-BINDING PROTEIN"/>
    <property type="match status" value="1"/>
</dbReference>
<keyword evidence="2" id="KW-0813">Transport</keyword>
<keyword evidence="7" id="KW-1185">Reference proteome</keyword>
<evidence type="ECO:0000256" key="1">
    <source>
        <dbReference type="ARBA" id="ARBA00005417"/>
    </source>
</evidence>
<dbReference type="InterPro" id="IPR003439">
    <property type="entry name" value="ABC_transporter-like_ATP-bd"/>
</dbReference>
<evidence type="ECO:0000256" key="3">
    <source>
        <dbReference type="ARBA" id="ARBA00022741"/>
    </source>
</evidence>
<dbReference type="SMART" id="SM00382">
    <property type="entry name" value="AAA"/>
    <property type="match status" value="1"/>
</dbReference>
<dbReference type="InterPro" id="IPR017871">
    <property type="entry name" value="ABC_transporter-like_CS"/>
</dbReference>
<organism evidence="6 7">
    <name type="scientific">Auritidibacter ignavus</name>
    <dbReference type="NCBI Taxonomy" id="678932"/>
    <lineage>
        <taxon>Bacteria</taxon>
        <taxon>Bacillati</taxon>
        <taxon>Actinomycetota</taxon>
        <taxon>Actinomycetes</taxon>
        <taxon>Micrococcales</taxon>
        <taxon>Micrococcaceae</taxon>
        <taxon>Auritidibacter</taxon>
    </lineage>
</organism>
<evidence type="ECO:0000256" key="2">
    <source>
        <dbReference type="ARBA" id="ARBA00022448"/>
    </source>
</evidence>
<dbReference type="PANTHER" id="PTHR43335">
    <property type="entry name" value="ABC TRANSPORTER, ATP-BINDING PROTEIN"/>
    <property type="match status" value="1"/>
</dbReference>
<dbReference type="InterPro" id="IPR003593">
    <property type="entry name" value="AAA+_ATPase"/>
</dbReference>
<comment type="similarity">
    <text evidence="1">Belongs to the ABC transporter superfamily.</text>
</comment>
<dbReference type="RefSeq" id="WP_279673956.1">
    <property type="nucleotide sequence ID" value="NZ_CP122562.1"/>
</dbReference>
<dbReference type="AlphaFoldDB" id="A0AAJ6AKH2"/>
<accession>A0AAJ6AKH2</accession>
<dbReference type="GO" id="GO:0016887">
    <property type="term" value="F:ATP hydrolysis activity"/>
    <property type="evidence" value="ECO:0007669"/>
    <property type="project" value="InterPro"/>
</dbReference>
<dbReference type="Pfam" id="PF00005">
    <property type="entry name" value="ABC_tran"/>
    <property type="match status" value="1"/>
</dbReference>
<evidence type="ECO:0000313" key="7">
    <source>
        <dbReference type="Proteomes" id="UP001224674"/>
    </source>
</evidence>
<protein>
    <submittedName>
        <fullName evidence="6">ATP-binding cassette domain-containing protein</fullName>
    </submittedName>
</protein>
<evidence type="ECO:0000313" key="6">
    <source>
        <dbReference type="EMBL" id="WGH93904.1"/>
    </source>
</evidence>
<dbReference type="PROSITE" id="PS00211">
    <property type="entry name" value="ABC_TRANSPORTER_1"/>
    <property type="match status" value="1"/>
</dbReference>
<dbReference type="PROSITE" id="PS50893">
    <property type="entry name" value="ABC_TRANSPORTER_2"/>
    <property type="match status" value="1"/>
</dbReference>
<dbReference type="GO" id="GO:0005524">
    <property type="term" value="F:ATP binding"/>
    <property type="evidence" value="ECO:0007669"/>
    <property type="project" value="UniProtKB-KW"/>
</dbReference>
<keyword evidence="3" id="KW-0547">Nucleotide-binding</keyword>
<dbReference type="Proteomes" id="UP001224674">
    <property type="component" value="Chromosome"/>
</dbReference>
<proteinExistence type="inferred from homology"/>
<dbReference type="InterPro" id="IPR027417">
    <property type="entry name" value="P-loop_NTPase"/>
</dbReference>
<reference evidence="6 7" key="1">
    <citation type="submission" date="2023-03" db="EMBL/GenBank/DDBJ databases">
        <title>Complete genome sequences of several Auritidibacter ignavus strains isolated from ear infections.</title>
        <authorList>
            <person name="Baehr T."/>
            <person name="Baumhoegger A.M."/>
        </authorList>
    </citation>
    <scope>NUCLEOTIDE SEQUENCE [LARGE SCALE GENOMIC DNA]</scope>
    <source>
        <strain evidence="6 7">BABAE-6</strain>
    </source>
</reference>
<dbReference type="EMBL" id="CP122566">
    <property type="protein sequence ID" value="WGH93904.1"/>
    <property type="molecule type" value="Genomic_DNA"/>
</dbReference>
<gene>
    <name evidence="6" type="ORF">QDX21_03640</name>
</gene>
<name>A0AAJ6AKH2_9MICC</name>
<evidence type="ECO:0000259" key="5">
    <source>
        <dbReference type="PROSITE" id="PS50893"/>
    </source>
</evidence>
<keyword evidence="4 6" id="KW-0067">ATP-binding</keyword>
<sequence>MTNTTPTLELTGVMKSIDGRDILTGCSITLHPGEICAIIGPNGAGKTTLFKLIAGLAFPSSGAIVVTGRMLDSDSRDALLARIGTSIEAPEFRNGATAEQVLQLHFDLLGLIDHRPIDELLALVGLTAAARSPVASFSLGMKQRLAIARAISHRPTLLILDEPANGLDPTGISDLRDLITRLAAEGVTVLMSSHVLTEIEQTAHTVAVLTDGRLGAKQDLTSILDRNDGSLEEFYRSSIAEAGR</sequence>
<dbReference type="Gene3D" id="3.40.50.300">
    <property type="entry name" value="P-loop containing nucleotide triphosphate hydrolases"/>
    <property type="match status" value="1"/>
</dbReference>
<dbReference type="SUPFAM" id="SSF52540">
    <property type="entry name" value="P-loop containing nucleoside triphosphate hydrolases"/>
    <property type="match status" value="1"/>
</dbReference>
<feature type="domain" description="ABC transporter" evidence="5">
    <location>
        <begin position="8"/>
        <end position="236"/>
    </location>
</feature>